<dbReference type="HOGENOM" id="CLU_204586_0_0_5"/>
<dbReference type="KEGG" id="ngg:RG540_CH20430"/>
<dbReference type="OrthoDB" id="8116829at2"/>
<gene>
    <name evidence="1" type="ORF">RG540_CH20430</name>
</gene>
<dbReference type="eggNOG" id="ENOG503153Y">
    <property type="taxonomic scope" value="Bacteria"/>
</dbReference>
<evidence type="ECO:0008006" key="3">
    <source>
        <dbReference type="Google" id="ProtNLM"/>
    </source>
</evidence>
<reference evidence="2" key="1">
    <citation type="journal article" date="2014" name="BMC Genomics">
        <title>Genome sequencing of two Neorhizobium galegae strains reveals a noeT gene responsible for the unusual acetylation of the nodulation factors.</title>
        <authorList>
            <person name="Osterman J."/>
            <person name="Marsh J."/>
            <person name="Laine P.K."/>
            <person name="Zeng Z."/>
            <person name="Alatalo E."/>
            <person name="Sullivan J.T."/>
            <person name="Young J.P."/>
            <person name="Thomas-Oates J."/>
            <person name="Paulin L."/>
            <person name="Lindstrom K."/>
        </authorList>
    </citation>
    <scope>NUCLEOTIDE SEQUENCE [LARGE SCALE GENOMIC DNA]</scope>
    <source>
        <strain evidence="2">HAMBI 540</strain>
    </source>
</reference>
<dbReference type="GeneID" id="24258242"/>
<evidence type="ECO:0000313" key="2">
    <source>
        <dbReference type="Proteomes" id="UP000028181"/>
    </source>
</evidence>
<keyword evidence="2" id="KW-1185">Reference proteome</keyword>
<protein>
    <recommendedName>
        <fullName evidence="3">DUF1127 domain-containing protein</fullName>
    </recommendedName>
</protein>
<dbReference type="PATRIC" id="fig|1028800.3.peg.2062"/>
<name>A0A068SPI0_NEOGA</name>
<dbReference type="EMBL" id="HG938353">
    <property type="protein sequence ID" value="CDN48212.1"/>
    <property type="molecule type" value="Genomic_DNA"/>
</dbReference>
<dbReference type="Proteomes" id="UP000028181">
    <property type="component" value="Chromosome I"/>
</dbReference>
<sequence>MTMITYQESDRSRSRPSSFAPLIRPALDAVISLRDQWRRRQTERMLEGLPAEIRKDIGWPTTNAAPHRR</sequence>
<proteinExistence type="predicted"/>
<dbReference type="AlphaFoldDB" id="A0A068SPI0"/>
<dbReference type="RefSeq" id="WP_038587318.1">
    <property type="nucleotide sequence ID" value="NZ_HG938353.1"/>
</dbReference>
<accession>A0A068SPI0</accession>
<evidence type="ECO:0000313" key="1">
    <source>
        <dbReference type="EMBL" id="CDN48212.1"/>
    </source>
</evidence>
<organism evidence="1 2">
    <name type="scientific">Neorhizobium galegae bv. orientalis str. HAMBI 540</name>
    <dbReference type="NCBI Taxonomy" id="1028800"/>
    <lineage>
        <taxon>Bacteria</taxon>
        <taxon>Pseudomonadati</taxon>
        <taxon>Pseudomonadota</taxon>
        <taxon>Alphaproteobacteria</taxon>
        <taxon>Hyphomicrobiales</taxon>
        <taxon>Rhizobiaceae</taxon>
        <taxon>Rhizobium/Agrobacterium group</taxon>
        <taxon>Neorhizobium</taxon>
    </lineage>
</organism>